<protein>
    <submittedName>
        <fullName evidence="1">Uncharacterized protein</fullName>
    </submittedName>
</protein>
<reference evidence="1" key="1">
    <citation type="submission" date="2018-05" db="EMBL/GenBank/DDBJ databases">
        <authorList>
            <person name="Lanie J.A."/>
            <person name="Ng W.-L."/>
            <person name="Kazmierczak K.M."/>
            <person name="Andrzejewski T.M."/>
            <person name="Davidsen T.M."/>
            <person name="Wayne K.J."/>
            <person name="Tettelin H."/>
            <person name="Glass J.I."/>
            <person name="Rusch D."/>
            <person name="Podicherti R."/>
            <person name="Tsui H.-C.T."/>
            <person name="Winkler M.E."/>
        </authorList>
    </citation>
    <scope>NUCLEOTIDE SEQUENCE</scope>
</reference>
<name>A0A382MJD9_9ZZZZ</name>
<dbReference type="EMBL" id="UINC01093170">
    <property type="protein sequence ID" value="SVC47371.1"/>
    <property type="molecule type" value="Genomic_DNA"/>
</dbReference>
<feature type="non-terminal residue" evidence="1">
    <location>
        <position position="25"/>
    </location>
</feature>
<gene>
    <name evidence="1" type="ORF">METZ01_LOCUS300225</name>
</gene>
<accession>A0A382MJD9</accession>
<evidence type="ECO:0000313" key="1">
    <source>
        <dbReference type="EMBL" id="SVC47371.1"/>
    </source>
</evidence>
<dbReference type="AlphaFoldDB" id="A0A382MJD9"/>
<proteinExistence type="predicted"/>
<organism evidence="1">
    <name type="scientific">marine metagenome</name>
    <dbReference type="NCBI Taxonomy" id="408172"/>
    <lineage>
        <taxon>unclassified sequences</taxon>
        <taxon>metagenomes</taxon>
        <taxon>ecological metagenomes</taxon>
    </lineage>
</organism>
<sequence>MLTEESRLQDFPALADMTYLNTAAE</sequence>